<dbReference type="RefSeq" id="WP_072848273.1">
    <property type="nucleotide sequence ID" value="NZ_FQVI01000001.1"/>
</dbReference>
<name>A0A1M4SL82_9CLOT</name>
<gene>
    <name evidence="4" type="ORF">SAMN02745158_00153</name>
</gene>
<protein>
    <recommendedName>
        <fullName evidence="6">Cell division protein FtsL</fullName>
    </recommendedName>
</protein>
<feature type="transmembrane region" description="Helical" evidence="3">
    <location>
        <begin position="70"/>
        <end position="89"/>
    </location>
</feature>
<dbReference type="STRING" id="1122155.SAMN02745158_00153"/>
<evidence type="ECO:0000256" key="2">
    <source>
        <dbReference type="SAM" id="MobiDB-lite"/>
    </source>
</evidence>
<evidence type="ECO:0008006" key="6">
    <source>
        <dbReference type="Google" id="ProtNLM"/>
    </source>
</evidence>
<feature type="compositionally biased region" description="Polar residues" evidence="2">
    <location>
        <begin position="11"/>
        <end position="24"/>
    </location>
</feature>
<keyword evidence="3" id="KW-0472">Membrane</keyword>
<feature type="compositionally biased region" description="Basic and acidic residues" evidence="2">
    <location>
        <begin position="40"/>
        <end position="54"/>
    </location>
</feature>
<dbReference type="OrthoDB" id="2051525at2"/>
<keyword evidence="3" id="KW-0812">Transmembrane</keyword>
<accession>A0A1M4SL82</accession>
<keyword evidence="1" id="KW-0175">Coiled coil</keyword>
<evidence type="ECO:0000313" key="5">
    <source>
        <dbReference type="Proteomes" id="UP000184245"/>
    </source>
</evidence>
<evidence type="ECO:0000256" key="3">
    <source>
        <dbReference type="SAM" id="Phobius"/>
    </source>
</evidence>
<keyword evidence="5" id="KW-1185">Reference proteome</keyword>
<keyword evidence="3" id="KW-1133">Transmembrane helix</keyword>
<organism evidence="4 5">
    <name type="scientific">Lactonifactor longoviformis DSM 17459</name>
    <dbReference type="NCBI Taxonomy" id="1122155"/>
    <lineage>
        <taxon>Bacteria</taxon>
        <taxon>Bacillati</taxon>
        <taxon>Bacillota</taxon>
        <taxon>Clostridia</taxon>
        <taxon>Eubacteriales</taxon>
        <taxon>Clostridiaceae</taxon>
        <taxon>Lactonifactor</taxon>
    </lineage>
</organism>
<evidence type="ECO:0000313" key="4">
    <source>
        <dbReference type="EMBL" id="SHE32966.1"/>
    </source>
</evidence>
<dbReference type="AlphaFoldDB" id="A0A1M4SL82"/>
<feature type="region of interest" description="Disordered" evidence="2">
    <location>
        <begin position="1"/>
        <end position="56"/>
    </location>
</feature>
<evidence type="ECO:0000256" key="1">
    <source>
        <dbReference type="SAM" id="Coils"/>
    </source>
</evidence>
<sequence>MASGGNRRVNQRSVSTRNSENTRYSYIEGNTVRSVQTAPKRQERPVRGNREVSHRARRNRAKALQVNKGYIVFLALVCTATLFACVQFLQLKAVITAQTKEVASLETQLSQLKADNDAFYSETLASVDLDHIREVAINKLGMGYAQEDQVIRYSTKGSSYVRQYRDVPDAK</sequence>
<proteinExistence type="predicted"/>
<feature type="coiled-coil region" evidence="1">
    <location>
        <begin position="95"/>
        <end position="122"/>
    </location>
</feature>
<dbReference type="Proteomes" id="UP000184245">
    <property type="component" value="Unassembled WGS sequence"/>
</dbReference>
<dbReference type="EMBL" id="FQVI01000001">
    <property type="protein sequence ID" value="SHE32966.1"/>
    <property type="molecule type" value="Genomic_DNA"/>
</dbReference>
<reference evidence="4 5" key="1">
    <citation type="submission" date="2016-11" db="EMBL/GenBank/DDBJ databases">
        <authorList>
            <person name="Jaros S."/>
            <person name="Januszkiewicz K."/>
            <person name="Wedrychowicz H."/>
        </authorList>
    </citation>
    <scope>NUCLEOTIDE SEQUENCE [LARGE SCALE GENOMIC DNA]</scope>
    <source>
        <strain evidence="4 5">DSM 17459</strain>
    </source>
</reference>